<evidence type="ECO:0000256" key="5">
    <source>
        <dbReference type="ARBA" id="ARBA00022989"/>
    </source>
</evidence>
<proteinExistence type="inferred from homology"/>
<feature type="transmembrane region" description="Helical" evidence="7">
    <location>
        <begin position="219"/>
        <end position="241"/>
    </location>
</feature>
<evidence type="ECO:0000256" key="2">
    <source>
        <dbReference type="ARBA" id="ARBA00007430"/>
    </source>
</evidence>
<sequence>MLAARSLGPAPRGEYAAIMTWFGTLLMVGQLGQTAAVAYHVAREPRRAADHLATSRNIMLVTGLLAIGAGLVAAPMLGRHHGEAVWGYRLVFLTCLPTFVGASYTFALLATRLALWNLVRISQPLAYLAVLGLLYLTGGLTLTTLVWTLCLTMVAQTVLAYALCRRHGLAGGRGRADLARPLLRYGVSQVTAAVPTTLTGRLDQLVLSMAVAPAALGHYAVATSVTNLALPLVGAVGSVVYPRIASHTMSAQGALALQRRAVWTSAVLSAVLLLAVAASAPWVVPSVFGAGFRGAVLLIWLLSPGTALLACGMVCADLLRGHGRPLAVARAQGISAVAVAVLLAVLLPTMGLPGAALASTVAAGVALILMLRALPGRSAVADGGVVDSLVEPRARTETAARTSA</sequence>
<protein>
    <submittedName>
        <fullName evidence="8">Oligosaccharide flippase family protein</fullName>
    </submittedName>
</protein>
<evidence type="ECO:0000256" key="6">
    <source>
        <dbReference type="ARBA" id="ARBA00023136"/>
    </source>
</evidence>
<feature type="transmembrane region" description="Helical" evidence="7">
    <location>
        <begin position="352"/>
        <end position="371"/>
    </location>
</feature>
<feature type="transmembrane region" description="Helical" evidence="7">
    <location>
        <begin position="58"/>
        <end position="78"/>
    </location>
</feature>
<comment type="subcellular location">
    <subcellularLocation>
        <location evidence="1">Cell membrane</location>
        <topology evidence="1">Multi-pass membrane protein</topology>
    </subcellularLocation>
</comment>
<dbReference type="PANTHER" id="PTHR30250:SF10">
    <property type="entry name" value="LIPOPOLYSACCHARIDE BIOSYNTHESIS PROTEIN WZXC"/>
    <property type="match status" value="1"/>
</dbReference>
<gene>
    <name evidence="8" type="ORF">ACFFHU_20925</name>
</gene>
<dbReference type="RefSeq" id="WP_377341847.1">
    <property type="nucleotide sequence ID" value="NZ_JBHLUE010000017.1"/>
</dbReference>
<organism evidence="8 9">
    <name type="scientific">Plantactinospora siamensis</name>
    <dbReference type="NCBI Taxonomy" id="555372"/>
    <lineage>
        <taxon>Bacteria</taxon>
        <taxon>Bacillati</taxon>
        <taxon>Actinomycetota</taxon>
        <taxon>Actinomycetes</taxon>
        <taxon>Micromonosporales</taxon>
        <taxon>Micromonosporaceae</taxon>
        <taxon>Plantactinospora</taxon>
    </lineage>
</organism>
<reference evidence="8 9" key="1">
    <citation type="submission" date="2024-09" db="EMBL/GenBank/DDBJ databases">
        <authorList>
            <person name="Sun Q."/>
            <person name="Mori K."/>
        </authorList>
    </citation>
    <scope>NUCLEOTIDE SEQUENCE [LARGE SCALE GENOMIC DNA]</scope>
    <source>
        <strain evidence="8 9">TBRC 2205</strain>
    </source>
</reference>
<dbReference type="Pfam" id="PF01943">
    <property type="entry name" value="Polysacc_synt"/>
    <property type="match status" value="1"/>
</dbReference>
<evidence type="ECO:0000256" key="1">
    <source>
        <dbReference type="ARBA" id="ARBA00004651"/>
    </source>
</evidence>
<accession>A0ABV6P0N8</accession>
<feature type="transmembrane region" description="Helical" evidence="7">
    <location>
        <begin position="15"/>
        <end position="38"/>
    </location>
</feature>
<evidence type="ECO:0000313" key="8">
    <source>
        <dbReference type="EMBL" id="MFC0566590.1"/>
    </source>
</evidence>
<name>A0ABV6P0N8_9ACTN</name>
<evidence type="ECO:0000256" key="3">
    <source>
        <dbReference type="ARBA" id="ARBA00022475"/>
    </source>
</evidence>
<feature type="transmembrane region" description="Helical" evidence="7">
    <location>
        <begin position="327"/>
        <end position="346"/>
    </location>
</feature>
<feature type="transmembrane region" description="Helical" evidence="7">
    <location>
        <begin position="90"/>
        <end position="109"/>
    </location>
</feature>
<comment type="caution">
    <text evidence="8">The sequence shown here is derived from an EMBL/GenBank/DDBJ whole genome shotgun (WGS) entry which is preliminary data.</text>
</comment>
<dbReference type="PANTHER" id="PTHR30250">
    <property type="entry name" value="PST FAMILY PREDICTED COLANIC ACID TRANSPORTER"/>
    <property type="match status" value="1"/>
</dbReference>
<feature type="transmembrane region" description="Helical" evidence="7">
    <location>
        <begin position="262"/>
        <end position="284"/>
    </location>
</feature>
<dbReference type="InterPro" id="IPR002797">
    <property type="entry name" value="Polysacc_synth"/>
</dbReference>
<keyword evidence="9" id="KW-1185">Reference proteome</keyword>
<dbReference type="Proteomes" id="UP001589894">
    <property type="component" value="Unassembled WGS sequence"/>
</dbReference>
<keyword evidence="3" id="KW-1003">Cell membrane</keyword>
<feature type="transmembrane region" description="Helical" evidence="7">
    <location>
        <begin position="290"/>
        <end position="315"/>
    </location>
</feature>
<dbReference type="EMBL" id="JBHLUE010000017">
    <property type="protein sequence ID" value="MFC0566590.1"/>
    <property type="molecule type" value="Genomic_DNA"/>
</dbReference>
<evidence type="ECO:0000256" key="7">
    <source>
        <dbReference type="SAM" id="Phobius"/>
    </source>
</evidence>
<comment type="similarity">
    <text evidence="2">Belongs to the polysaccharide synthase family.</text>
</comment>
<keyword evidence="4 7" id="KW-0812">Transmembrane</keyword>
<feature type="transmembrane region" description="Helical" evidence="7">
    <location>
        <begin position="121"/>
        <end position="138"/>
    </location>
</feature>
<keyword evidence="6 7" id="KW-0472">Membrane</keyword>
<evidence type="ECO:0000256" key="4">
    <source>
        <dbReference type="ARBA" id="ARBA00022692"/>
    </source>
</evidence>
<dbReference type="InterPro" id="IPR050833">
    <property type="entry name" value="Poly_Biosynth_Transport"/>
</dbReference>
<keyword evidence="5 7" id="KW-1133">Transmembrane helix</keyword>
<evidence type="ECO:0000313" key="9">
    <source>
        <dbReference type="Proteomes" id="UP001589894"/>
    </source>
</evidence>